<dbReference type="GO" id="GO:0005737">
    <property type="term" value="C:cytoplasm"/>
    <property type="evidence" value="ECO:0007669"/>
    <property type="project" value="UniProtKB-SubCell"/>
</dbReference>
<dbReference type="InterPro" id="IPR050099">
    <property type="entry name" value="SIS_GmhA/DiaA_subfam"/>
</dbReference>
<keyword evidence="9 10" id="KW-0119">Carbohydrate metabolism</keyword>
<keyword evidence="6 10" id="KW-0479">Metal-binding</keyword>
<evidence type="ECO:0000256" key="7">
    <source>
        <dbReference type="ARBA" id="ARBA00022833"/>
    </source>
</evidence>
<feature type="binding site" evidence="10">
    <location>
        <position position="141"/>
    </location>
    <ligand>
        <name>substrate</name>
    </ligand>
</feature>
<dbReference type="InterPro" id="IPR004515">
    <property type="entry name" value="Phosphoheptose_Isoase"/>
</dbReference>
<dbReference type="AlphaFoldDB" id="A0A9X0W9S4"/>
<dbReference type="Proteomes" id="UP001138768">
    <property type="component" value="Unassembled WGS sequence"/>
</dbReference>
<organism evidence="12 13">
    <name type="scientific">Lamprobacter modestohalophilus</name>
    <dbReference type="NCBI Taxonomy" id="1064514"/>
    <lineage>
        <taxon>Bacteria</taxon>
        <taxon>Pseudomonadati</taxon>
        <taxon>Pseudomonadota</taxon>
        <taxon>Gammaproteobacteria</taxon>
        <taxon>Chromatiales</taxon>
        <taxon>Chromatiaceae</taxon>
        <taxon>Lamprobacter</taxon>
    </lineage>
</organism>
<dbReference type="PROSITE" id="PS51464">
    <property type="entry name" value="SIS"/>
    <property type="match status" value="1"/>
</dbReference>
<evidence type="ECO:0000313" key="13">
    <source>
        <dbReference type="Proteomes" id="UP001138768"/>
    </source>
</evidence>
<dbReference type="GO" id="GO:0097367">
    <property type="term" value="F:carbohydrate derivative binding"/>
    <property type="evidence" value="ECO:0007669"/>
    <property type="project" value="InterPro"/>
</dbReference>
<comment type="miscellaneous">
    <text evidence="10">The reaction produces a racemic mixture of D-glycero-alpha-D-manno-heptose 7-phosphate and D-glycero-beta-D-manno-heptose 7-phosphate.</text>
</comment>
<feature type="binding site" evidence="10">
    <location>
        <position position="196"/>
    </location>
    <ligand>
        <name>Zn(2+)</name>
        <dbReference type="ChEBI" id="CHEBI:29105"/>
    </ligand>
</feature>
<dbReference type="PANTHER" id="PTHR30390">
    <property type="entry name" value="SEDOHEPTULOSE 7-PHOSPHATE ISOMERASE / DNAA INITIATOR-ASSOCIATING FACTOR FOR REPLICATION INITIATION"/>
    <property type="match status" value="1"/>
</dbReference>
<evidence type="ECO:0000256" key="6">
    <source>
        <dbReference type="ARBA" id="ARBA00022723"/>
    </source>
</evidence>
<dbReference type="GO" id="GO:0008270">
    <property type="term" value="F:zinc ion binding"/>
    <property type="evidence" value="ECO:0007669"/>
    <property type="project" value="UniProtKB-UniRule"/>
</dbReference>
<evidence type="ECO:0000256" key="1">
    <source>
        <dbReference type="ARBA" id="ARBA00000348"/>
    </source>
</evidence>
<gene>
    <name evidence="10" type="primary">gmhA</name>
    <name evidence="12" type="ORF">CKO42_10840</name>
</gene>
<evidence type="ECO:0000256" key="4">
    <source>
        <dbReference type="ARBA" id="ARBA00009894"/>
    </source>
</evidence>
<comment type="cofactor">
    <cofactor evidence="10">
        <name>Zn(2+)</name>
        <dbReference type="ChEBI" id="CHEBI:29105"/>
    </cofactor>
    <text evidence="10">Binds 1 zinc ion per subunit.</text>
</comment>
<dbReference type="EC" id="5.3.1.28" evidence="10"/>
<dbReference type="InterPro" id="IPR046348">
    <property type="entry name" value="SIS_dom_sf"/>
</dbReference>
<comment type="pathway">
    <text evidence="10">Carbohydrate biosynthesis; D-glycero-D-manno-heptose 7-phosphate biosynthesis; D-glycero-alpha-D-manno-heptose 7-phosphate and D-glycero-beta-D-manno-heptose 7-phosphate from sedoheptulose 7-phosphate: step 1/1.</text>
</comment>
<dbReference type="InterPro" id="IPR035461">
    <property type="entry name" value="GmhA/DiaA"/>
</dbReference>
<evidence type="ECO:0000256" key="9">
    <source>
        <dbReference type="ARBA" id="ARBA00023277"/>
    </source>
</evidence>
<keyword evidence="5 10" id="KW-0963">Cytoplasm</keyword>
<evidence type="ECO:0000256" key="8">
    <source>
        <dbReference type="ARBA" id="ARBA00023235"/>
    </source>
</evidence>
<comment type="subunit">
    <text evidence="10">Homotetramer.</text>
</comment>
<feature type="binding site" evidence="10">
    <location>
        <position position="81"/>
    </location>
    <ligand>
        <name>Zn(2+)</name>
        <dbReference type="ChEBI" id="CHEBI:29105"/>
    </ligand>
</feature>
<feature type="binding site" evidence="10">
    <location>
        <begin position="136"/>
        <end position="138"/>
    </location>
    <ligand>
        <name>substrate</name>
    </ligand>
</feature>
<dbReference type="Gene3D" id="3.40.50.10490">
    <property type="entry name" value="Glucose-6-phosphate isomerase like protein, domain 1"/>
    <property type="match status" value="1"/>
</dbReference>
<dbReference type="SUPFAM" id="SSF53697">
    <property type="entry name" value="SIS domain"/>
    <property type="match status" value="1"/>
</dbReference>
<sequence>MVTSRQTGAALSTSDLKTSLQPDPISSALSAHIELVQALEQLRAPIETFAAEVSAAIERGGRVFWMGNGGSAADSQHLAAELVGRFERERPGLPAIALTTDTAVLTSIANDYGFESVFARQVEALCRPGDVLVGMSTSGNSANVVRAMERAERLQVYRVGMTGAGGGRLRQCCELWLEVPSANTARIQEAQMLIGHILCDLVEQRAYNAANRH</sequence>
<dbReference type="EMBL" id="NRRY01000015">
    <property type="protein sequence ID" value="MBK1618918.1"/>
    <property type="molecule type" value="Genomic_DNA"/>
</dbReference>
<feature type="binding site" evidence="10">
    <location>
        <begin position="110"/>
        <end position="111"/>
    </location>
    <ligand>
        <name>substrate</name>
    </ligand>
</feature>
<dbReference type="CDD" id="cd05006">
    <property type="entry name" value="SIS_GmhA"/>
    <property type="match status" value="1"/>
</dbReference>
<feature type="domain" description="SIS" evidence="11">
    <location>
        <begin position="53"/>
        <end position="208"/>
    </location>
</feature>
<dbReference type="HAMAP" id="MF_00067">
    <property type="entry name" value="GmhA"/>
    <property type="match status" value="1"/>
</dbReference>
<keyword evidence="7 10" id="KW-0862">Zinc</keyword>
<feature type="binding site" evidence="10">
    <location>
        <position position="188"/>
    </location>
    <ligand>
        <name>Zn(2+)</name>
        <dbReference type="ChEBI" id="CHEBI:29105"/>
    </ligand>
</feature>
<feature type="binding site" evidence="10">
    <location>
        <position position="188"/>
    </location>
    <ligand>
        <name>substrate</name>
    </ligand>
</feature>
<evidence type="ECO:0000256" key="2">
    <source>
        <dbReference type="ARBA" id="ARBA00003172"/>
    </source>
</evidence>
<keyword evidence="8 10" id="KW-0413">Isomerase</keyword>
<feature type="binding site" evidence="10">
    <location>
        <position position="77"/>
    </location>
    <ligand>
        <name>Zn(2+)</name>
        <dbReference type="ChEBI" id="CHEBI:29105"/>
    </ligand>
</feature>
<dbReference type="Pfam" id="PF13580">
    <property type="entry name" value="SIS_2"/>
    <property type="match status" value="1"/>
</dbReference>
<feature type="binding site" evidence="10">
    <location>
        <position position="81"/>
    </location>
    <ligand>
        <name>substrate</name>
    </ligand>
</feature>
<comment type="subcellular location">
    <subcellularLocation>
        <location evidence="3 10">Cytoplasm</location>
    </subcellularLocation>
</comment>
<accession>A0A9X0W9S4</accession>
<name>A0A9X0W9S4_9GAMM</name>
<comment type="function">
    <text evidence="2 10">Catalyzes the isomerization of sedoheptulose 7-phosphate in D-glycero-D-manno-heptose 7-phosphate.</text>
</comment>
<evidence type="ECO:0000256" key="10">
    <source>
        <dbReference type="HAMAP-Rule" id="MF_00067"/>
    </source>
</evidence>
<evidence type="ECO:0000256" key="5">
    <source>
        <dbReference type="ARBA" id="ARBA00022490"/>
    </source>
</evidence>
<evidence type="ECO:0000256" key="3">
    <source>
        <dbReference type="ARBA" id="ARBA00004496"/>
    </source>
</evidence>
<evidence type="ECO:0000259" key="11">
    <source>
        <dbReference type="PROSITE" id="PS51464"/>
    </source>
</evidence>
<comment type="similarity">
    <text evidence="4 10">Belongs to the SIS family. GmhA subfamily.</text>
</comment>
<reference evidence="12 13" key="1">
    <citation type="journal article" date="2020" name="Microorganisms">
        <title>Osmotic Adaptation and Compatible Solute Biosynthesis of Phototrophic Bacteria as Revealed from Genome Analyses.</title>
        <authorList>
            <person name="Imhoff J.F."/>
            <person name="Rahn T."/>
            <person name="Kunzel S."/>
            <person name="Keller A."/>
            <person name="Neulinger S.C."/>
        </authorList>
    </citation>
    <scope>NUCLEOTIDE SEQUENCE [LARGE SCALE GENOMIC DNA]</scope>
    <source>
        <strain evidence="12 13">DSM 25653</strain>
    </source>
</reference>
<comment type="caution">
    <text evidence="12">The sequence shown here is derived from an EMBL/GenBank/DDBJ whole genome shotgun (WGS) entry which is preliminary data.</text>
</comment>
<comment type="catalytic activity">
    <reaction evidence="1 10">
        <text>2 D-sedoheptulose 7-phosphate = D-glycero-alpha-D-manno-heptose 7-phosphate + D-glycero-beta-D-manno-heptose 7-phosphate</text>
        <dbReference type="Rhea" id="RHEA:27489"/>
        <dbReference type="ChEBI" id="CHEBI:57483"/>
        <dbReference type="ChEBI" id="CHEBI:60203"/>
        <dbReference type="ChEBI" id="CHEBI:60204"/>
        <dbReference type="EC" id="5.3.1.28"/>
    </reaction>
</comment>
<dbReference type="GO" id="GO:1901135">
    <property type="term" value="P:carbohydrate derivative metabolic process"/>
    <property type="evidence" value="ECO:0007669"/>
    <property type="project" value="InterPro"/>
</dbReference>
<evidence type="ECO:0000313" key="12">
    <source>
        <dbReference type="EMBL" id="MBK1618918.1"/>
    </source>
</evidence>
<proteinExistence type="inferred from homology"/>
<protein>
    <recommendedName>
        <fullName evidence="10">Phosphoheptose isomerase</fullName>
        <ecNumber evidence="10">5.3.1.28</ecNumber>
    </recommendedName>
    <alternativeName>
        <fullName evidence="10">Sedoheptulose 7-phosphate isomerase</fullName>
    </alternativeName>
</protein>
<feature type="binding site" evidence="10">
    <location>
        <begin position="68"/>
        <end position="70"/>
    </location>
    <ligand>
        <name>substrate</name>
    </ligand>
</feature>
<dbReference type="InterPro" id="IPR001347">
    <property type="entry name" value="SIS_dom"/>
</dbReference>
<dbReference type="GO" id="GO:0008968">
    <property type="term" value="F:D-sedoheptulose 7-phosphate isomerase activity"/>
    <property type="evidence" value="ECO:0007669"/>
    <property type="project" value="UniProtKB-UniRule"/>
</dbReference>
<dbReference type="GO" id="GO:0005975">
    <property type="term" value="P:carbohydrate metabolic process"/>
    <property type="evidence" value="ECO:0007669"/>
    <property type="project" value="UniProtKB-UniRule"/>
</dbReference>
<keyword evidence="13" id="KW-1185">Reference proteome</keyword>